<dbReference type="Proteomes" id="UP000586254">
    <property type="component" value="Unassembled WGS sequence"/>
</dbReference>
<reference evidence="1 2" key="1">
    <citation type="submission" date="2020-07" db="EMBL/GenBank/DDBJ databases">
        <title>Organ Donor 1.</title>
        <authorList>
            <person name="Marsh A.J."/>
            <person name="Azcarate-Peril M.A."/>
        </authorList>
    </citation>
    <scope>NUCLEOTIDE SEQUENCE [LARGE SCALE GENOMIC DNA]</scope>
    <source>
        <strain evidence="1 2">AMC0717</strain>
    </source>
</reference>
<comment type="caution">
    <text evidence="1">The sequence shown here is derived from an EMBL/GenBank/DDBJ whole genome shotgun (WGS) entry which is preliminary data.</text>
</comment>
<dbReference type="EMBL" id="JACCKS010000029">
    <property type="protein sequence ID" value="NZA39977.1"/>
    <property type="molecule type" value="Genomic_DNA"/>
</dbReference>
<accession>A0A1I5LSU4</accession>
<dbReference type="RefSeq" id="WP_090413601.1">
    <property type="nucleotide sequence ID" value="NZ_CP132135.1"/>
</dbReference>
<gene>
    <name evidence="1" type="ORF">H0N91_18035</name>
</gene>
<organism evidence="1 2">
    <name type="scientific">Eubacterium callanderi</name>
    <dbReference type="NCBI Taxonomy" id="53442"/>
    <lineage>
        <taxon>Bacteria</taxon>
        <taxon>Bacillati</taxon>
        <taxon>Bacillota</taxon>
        <taxon>Clostridia</taxon>
        <taxon>Eubacteriales</taxon>
        <taxon>Eubacteriaceae</taxon>
        <taxon>Eubacterium</taxon>
    </lineage>
</organism>
<proteinExistence type="predicted"/>
<sequence length="66" mass="7629">MNKYGRGPKIINRRRSYRVLAECRVEAGFYARDAEEAEDLFNDLSAAVEDRFPGIVLEITDVYEDD</sequence>
<dbReference type="AlphaFoldDB" id="A0A1I5LSU4"/>
<protein>
    <submittedName>
        <fullName evidence="1">Uncharacterized protein</fullName>
    </submittedName>
</protein>
<evidence type="ECO:0000313" key="2">
    <source>
        <dbReference type="Proteomes" id="UP000586254"/>
    </source>
</evidence>
<evidence type="ECO:0000313" key="1">
    <source>
        <dbReference type="EMBL" id="NZA39977.1"/>
    </source>
</evidence>
<name>A0A1I5LSU4_9FIRM</name>